<feature type="domain" description="SET" evidence="1">
    <location>
        <begin position="411"/>
        <end position="581"/>
    </location>
</feature>
<evidence type="ECO:0000313" key="2">
    <source>
        <dbReference type="EMBL" id="OXA48229.1"/>
    </source>
</evidence>
<dbReference type="PANTHER" id="PTHR47643">
    <property type="entry name" value="TPR DOMAIN PROTEIN (AFU_ORTHOLOGUE AFUA_5G12710)"/>
    <property type="match status" value="1"/>
</dbReference>
<dbReference type="InterPro" id="IPR053209">
    <property type="entry name" value="Gramillin-biosynth_MTr"/>
</dbReference>
<organism evidence="2 3">
    <name type="scientific">Folsomia candida</name>
    <name type="common">Springtail</name>
    <dbReference type="NCBI Taxonomy" id="158441"/>
    <lineage>
        <taxon>Eukaryota</taxon>
        <taxon>Metazoa</taxon>
        <taxon>Ecdysozoa</taxon>
        <taxon>Arthropoda</taxon>
        <taxon>Hexapoda</taxon>
        <taxon>Collembola</taxon>
        <taxon>Entomobryomorpha</taxon>
        <taxon>Isotomoidea</taxon>
        <taxon>Isotomidae</taxon>
        <taxon>Proisotominae</taxon>
        <taxon>Folsomia</taxon>
    </lineage>
</organism>
<dbReference type="Gene3D" id="1.25.40.10">
    <property type="entry name" value="Tetratricopeptide repeat domain"/>
    <property type="match status" value="1"/>
</dbReference>
<evidence type="ECO:0000313" key="3">
    <source>
        <dbReference type="Proteomes" id="UP000198287"/>
    </source>
</evidence>
<dbReference type="InterPro" id="IPR046341">
    <property type="entry name" value="SET_dom_sf"/>
</dbReference>
<gene>
    <name evidence="2" type="ORF">Fcan01_17096</name>
</gene>
<dbReference type="OrthoDB" id="626167at2759"/>
<accession>A0A226DSN2</accession>
<name>A0A226DSN2_FOLCA</name>
<evidence type="ECO:0000259" key="1">
    <source>
        <dbReference type="PROSITE" id="PS50280"/>
    </source>
</evidence>
<reference evidence="2 3" key="1">
    <citation type="submission" date="2015-12" db="EMBL/GenBank/DDBJ databases">
        <title>The genome of Folsomia candida.</title>
        <authorList>
            <person name="Faddeeva A."/>
            <person name="Derks M.F."/>
            <person name="Anvar Y."/>
            <person name="Smit S."/>
            <person name="Van Straalen N."/>
            <person name="Roelofs D."/>
        </authorList>
    </citation>
    <scope>NUCLEOTIDE SEQUENCE [LARGE SCALE GENOMIC DNA]</scope>
    <source>
        <strain evidence="2 3">VU population</strain>
        <tissue evidence="2">Whole body</tissue>
    </source>
</reference>
<dbReference type="Pfam" id="PF00856">
    <property type="entry name" value="SET"/>
    <property type="match status" value="1"/>
</dbReference>
<dbReference type="InterPro" id="IPR001214">
    <property type="entry name" value="SET_dom"/>
</dbReference>
<dbReference type="Gene3D" id="2.170.270.10">
    <property type="entry name" value="SET domain"/>
    <property type="match status" value="1"/>
</dbReference>
<proteinExistence type="predicted"/>
<sequence length="777" mass="87357">MGPKRMSPPQLPRKLGKIKAKKLQIFEENLIRDHSTREKVISVMNRVHREVIDPVKFIRLSPHIKSLDILLIPCPENHSPYDEGMEVELKMENYVGLETLVKNVGKVMTGKFLLCRTITPSSKMVGVDTAVEDVEGEMAVRLALFNYSMEAKMGKHDFEGVLPLGTVLIVKNPVFKKALLATLVYGVIAENPADVEILSPKRMAALFPDVKWKSDLPQESRALLKSPPFWEFPLNQTDLEIATRLKNVGNKAFIENRATDAIRFYNVGLEYLPEGEGDQDAARTTLLVDILTNKAAALIKLECFNAALICTEKVLAINEGHVKAIYRHAKALIGLGRYSEGGEFLDDKLVKFQEAASKDIVKLGLLISELQKPTPSKEILLALRSPRPRNSNEAQTPLPVGMVDLISEFRGPIQLGPSPISNQGLFATEDLEPDTLLMVCKPFAGLYVDSARKTEFSFNCTCHEYLVGVITNKIWLDPDLARDLYTLWAGPDLKYDESKTPTKVDMARIHQICKFNFTGTRCFDEKDDTFISCGVWVGSSKINNSCIDANVTCVHHDSGLVMMVTTFKAVKKGEEILTSYVDPMLSLTKERNFELSGFTCNCRLCELDRSESPTVIAKRQKLLASLAYDPVRKFYPFHPTRLAGDLESIAELDRLRGATPDLNLALVDGGIFTIAAIVLLGLRRYEECFAIMEKIYRVVQNIPTNFLYRAHAEVLLVCCMKMGKKKVVLQKWVEEVRKYCRRYGGSLEHVRKGDHPSLPEDLKKFGIEFFNEEETTD</sequence>
<dbReference type="Proteomes" id="UP000198287">
    <property type="component" value="Unassembled WGS sequence"/>
</dbReference>
<keyword evidence="3" id="KW-1185">Reference proteome</keyword>
<dbReference type="GO" id="GO:0008757">
    <property type="term" value="F:S-adenosylmethionine-dependent methyltransferase activity"/>
    <property type="evidence" value="ECO:0007669"/>
    <property type="project" value="UniProtKB-ARBA"/>
</dbReference>
<dbReference type="EMBL" id="LNIX01000012">
    <property type="protein sequence ID" value="OXA48229.1"/>
    <property type="molecule type" value="Genomic_DNA"/>
</dbReference>
<comment type="caution">
    <text evidence="2">The sequence shown here is derived from an EMBL/GenBank/DDBJ whole genome shotgun (WGS) entry which is preliminary data.</text>
</comment>
<dbReference type="PROSITE" id="PS50280">
    <property type="entry name" value="SET"/>
    <property type="match status" value="1"/>
</dbReference>
<dbReference type="GO" id="GO:0008170">
    <property type="term" value="F:N-methyltransferase activity"/>
    <property type="evidence" value="ECO:0007669"/>
    <property type="project" value="UniProtKB-ARBA"/>
</dbReference>
<protein>
    <submittedName>
        <fullName evidence="2">Zinc finger CCCH domain-containing protein 7B</fullName>
    </submittedName>
</protein>
<dbReference type="AlphaFoldDB" id="A0A226DSN2"/>
<dbReference type="SUPFAM" id="SSF82199">
    <property type="entry name" value="SET domain"/>
    <property type="match status" value="1"/>
</dbReference>
<dbReference type="InterPro" id="IPR011990">
    <property type="entry name" value="TPR-like_helical_dom_sf"/>
</dbReference>
<dbReference type="STRING" id="158441.A0A226DSN2"/>
<dbReference type="SUPFAM" id="SSF48452">
    <property type="entry name" value="TPR-like"/>
    <property type="match status" value="1"/>
</dbReference>
<dbReference type="GO" id="GO:0008276">
    <property type="term" value="F:protein methyltransferase activity"/>
    <property type="evidence" value="ECO:0007669"/>
    <property type="project" value="UniProtKB-ARBA"/>
</dbReference>
<dbReference type="PANTHER" id="PTHR47643:SF2">
    <property type="entry name" value="TPR DOMAIN PROTEIN (AFU_ORTHOLOGUE AFUA_5G12710)"/>
    <property type="match status" value="1"/>
</dbReference>